<keyword evidence="1" id="KW-0175">Coiled coil</keyword>
<reference evidence="2 3" key="1">
    <citation type="submission" date="2018-11" db="EMBL/GenBank/DDBJ databases">
        <authorList>
            <consortium name="Pathogen Informatics"/>
        </authorList>
    </citation>
    <scope>NUCLEOTIDE SEQUENCE [LARGE SCALE GENOMIC DNA]</scope>
</reference>
<organism evidence="2 3">
    <name type="scientific">Dibothriocephalus latus</name>
    <name type="common">Fish tapeworm</name>
    <name type="synonym">Diphyllobothrium latum</name>
    <dbReference type="NCBI Taxonomy" id="60516"/>
    <lineage>
        <taxon>Eukaryota</taxon>
        <taxon>Metazoa</taxon>
        <taxon>Spiralia</taxon>
        <taxon>Lophotrochozoa</taxon>
        <taxon>Platyhelminthes</taxon>
        <taxon>Cestoda</taxon>
        <taxon>Eucestoda</taxon>
        <taxon>Diphyllobothriidea</taxon>
        <taxon>Diphyllobothriidae</taxon>
        <taxon>Dibothriocephalus</taxon>
    </lineage>
</organism>
<evidence type="ECO:0000313" key="2">
    <source>
        <dbReference type="EMBL" id="VDN42628.1"/>
    </source>
</evidence>
<sequence>MFAGQPVPQVCAALSATEDPASSSSGSTLPREFSKRFADLVASAKETQLALNKLERERSSFHEKQDMARQMEERLLAACGSVDLERHIDKLLLKKKQLSRYSTLLTVCRNIFLH</sequence>
<protein>
    <submittedName>
        <fullName evidence="2">Uncharacterized protein</fullName>
    </submittedName>
</protein>
<evidence type="ECO:0000313" key="3">
    <source>
        <dbReference type="Proteomes" id="UP000281553"/>
    </source>
</evidence>
<dbReference type="AlphaFoldDB" id="A0A3P7P1L8"/>
<dbReference type="EMBL" id="UYRU01105194">
    <property type="protein sequence ID" value="VDN42628.1"/>
    <property type="molecule type" value="Genomic_DNA"/>
</dbReference>
<accession>A0A3P7P1L8</accession>
<proteinExistence type="predicted"/>
<name>A0A3P7P1L8_DIBLA</name>
<evidence type="ECO:0000256" key="1">
    <source>
        <dbReference type="SAM" id="Coils"/>
    </source>
</evidence>
<gene>
    <name evidence="2" type="ORF">DILT_LOCUS18873</name>
</gene>
<dbReference type="Proteomes" id="UP000281553">
    <property type="component" value="Unassembled WGS sequence"/>
</dbReference>
<keyword evidence="3" id="KW-1185">Reference proteome</keyword>
<feature type="coiled-coil region" evidence="1">
    <location>
        <begin position="37"/>
        <end position="64"/>
    </location>
</feature>